<dbReference type="EMBL" id="MU858370">
    <property type="protein sequence ID" value="KAK4206658.1"/>
    <property type="molecule type" value="Genomic_DNA"/>
</dbReference>
<evidence type="ECO:0000313" key="3">
    <source>
        <dbReference type="EMBL" id="KAK4206658.1"/>
    </source>
</evidence>
<evidence type="ECO:0000256" key="1">
    <source>
        <dbReference type="SAM" id="MobiDB-lite"/>
    </source>
</evidence>
<gene>
    <name evidence="3" type="ORF">QBC37DRAFT_380876</name>
</gene>
<accession>A0AAN6XTK6</accession>
<feature type="transmembrane region" description="Helical" evidence="2">
    <location>
        <begin position="54"/>
        <end position="75"/>
    </location>
</feature>
<keyword evidence="2" id="KW-1133">Transmembrane helix</keyword>
<evidence type="ECO:0000256" key="2">
    <source>
        <dbReference type="SAM" id="Phobius"/>
    </source>
</evidence>
<dbReference type="Proteomes" id="UP001301769">
    <property type="component" value="Unassembled WGS sequence"/>
</dbReference>
<name>A0AAN6XTK6_9PEZI</name>
<feature type="region of interest" description="Disordered" evidence="1">
    <location>
        <begin position="1"/>
        <end position="31"/>
    </location>
</feature>
<feature type="compositionally biased region" description="Basic and acidic residues" evidence="1">
    <location>
        <begin position="1"/>
        <end position="23"/>
    </location>
</feature>
<keyword evidence="4" id="KW-1185">Reference proteome</keyword>
<comment type="caution">
    <text evidence="3">The sequence shown here is derived from an EMBL/GenBank/DDBJ whole genome shotgun (WGS) entry which is preliminary data.</text>
</comment>
<dbReference type="PANTHER" id="PTHR35896:SF3">
    <property type="entry name" value="MAJOR FACILITATOR SUPERFAMILY TRANSPORTER"/>
    <property type="match status" value="1"/>
</dbReference>
<organism evidence="3 4">
    <name type="scientific">Rhypophila decipiens</name>
    <dbReference type="NCBI Taxonomy" id="261697"/>
    <lineage>
        <taxon>Eukaryota</taxon>
        <taxon>Fungi</taxon>
        <taxon>Dikarya</taxon>
        <taxon>Ascomycota</taxon>
        <taxon>Pezizomycotina</taxon>
        <taxon>Sordariomycetes</taxon>
        <taxon>Sordariomycetidae</taxon>
        <taxon>Sordariales</taxon>
        <taxon>Naviculisporaceae</taxon>
        <taxon>Rhypophila</taxon>
    </lineage>
</organism>
<reference evidence="3" key="2">
    <citation type="submission" date="2023-05" db="EMBL/GenBank/DDBJ databases">
        <authorList>
            <consortium name="Lawrence Berkeley National Laboratory"/>
            <person name="Steindorff A."/>
            <person name="Hensen N."/>
            <person name="Bonometti L."/>
            <person name="Westerberg I."/>
            <person name="Brannstrom I.O."/>
            <person name="Guillou S."/>
            <person name="Cros-Aarteil S."/>
            <person name="Calhoun S."/>
            <person name="Haridas S."/>
            <person name="Kuo A."/>
            <person name="Mondo S."/>
            <person name="Pangilinan J."/>
            <person name="Riley R."/>
            <person name="Labutti K."/>
            <person name="Andreopoulos B."/>
            <person name="Lipzen A."/>
            <person name="Chen C."/>
            <person name="Yanf M."/>
            <person name="Daum C."/>
            <person name="Ng V."/>
            <person name="Clum A."/>
            <person name="Ohm R."/>
            <person name="Martin F."/>
            <person name="Silar P."/>
            <person name="Natvig D."/>
            <person name="Lalanne C."/>
            <person name="Gautier V."/>
            <person name="Ament-Velasquez S.L."/>
            <person name="Kruys A."/>
            <person name="Hutchinson M.I."/>
            <person name="Powell A.J."/>
            <person name="Barry K."/>
            <person name="Miller A.N."/>
            <person name="Grigoriev I.V."/>
            <person name="Debuchy R."/>
            <person name="Gladieux P."/>
            <person name="Thoren M.H."/>
            <person name="Johannesson H."/>
        </authorList>
    </citation>
    <scope>NUCLEOTIDE SEQUENCE</scope>
    <source>
        <strain evidence="3">PSN293</strain>
    </source>
</reference>
<keyword evidence="2" id="KW-0472">Membrane</keyword>
<protein>
    <submittedName>
        <fullName evidence="3">Uncharacterized protein</fullName>
    </submittedName>
</protein>
<dbReference type="AlphaFoldDB" id="A0AAN6XTK6"/>
<evidence type="ECO:0000313" key="4">
    <source>
        <dbReference type="Proteomes" id="UP001301769"/>
    </source>
</evidence>
<dbReference type="InterPro" id="IPR053008">
    <property type="entry name" value="Phomopsin_biosynth_assoc"/>
</dbReference>
<reference evidence="3" key="1">
    <citation type="journal article" date="2023" name="Mol. Phylogenet. Evol.">
        <title>Genome-scale phylogeny and comparative genomics of the fungal order Sordariales.</title>
        <authorList>
            <person name="Hensen N."/>
            <person name="Bonometti L."/>
            <person name="Westerberg I."/>
            <person name="Brannstrom I.O."/>
            <person name="Guillou S."/>
            <person name="Cros-Aarteil S."/>
            <person name="Calhoun S."/>
            <person name="Haridas S."/>
            <person name="Kuo A."/>
            <person name="Mondo S."/>
            <person name="Pangilinan J."/>
            <person name="Riley R."/>
            <person name="LaButti K."/>
            <person name="Andreopoulos B."/>
            <person name="Lipzen A."/>
            <person name="Chen C."/>
            <person name="Yan M."/>
            <person name="Daum C."/>
            <person name="Ng V."/>
            <person name="Clum A."/>
            <person name="Steindorff A."/>
            <person name="Ohm R.A."/>
            <person name="Martin F."/>
            <person name="Silar P."/>
            <person name="Natvig D.O."/>
            <person name="Lalanne C."/>
            <person name="Gautier V."/>
            <person name="Ament-Velasquez S.L."/>
            <person name="Kruys A."/>
            <person name="Hutchinson M.I."/>
            <person name="Powell A.J."/>
            <person name="Barry K."/>
            <person name="Miller A.N."/>
            <person name="Grigoriev I.V."/>
            <person name="Debuchy R."/>
            <person name="Gladieux P."/>
            <person name="Hiltunen Thoren M."/>
            <person name="Johannesson H."/>
        </authorList>
    </citation>
    <scope>NUCLEOTIDE SEQUENCE</scope>
    <source>
        <strain evidence="3">PSN293</strain>
    </source>
</reference>
<proteinExistence type="predicted"/>
<dbReference type="PANTHER" id="PTHR35896">
    <property type="entry name" value="IG-LIKE DOMAIN-CONTAINING PROTEIN"/>
    <property type="match status" value="1"/>
</dbReference>
<keyword evidence="2" id="KW-0812">Transmembrane</keyword>
<sequence length="259" mass="29653">MEEQTHKLLDNTYHDHDHDHDPEYETDESVNGVESAFLSPESIRRLRKKKIVRTASHVAIGLVFATVFYLLGLYLPIVPVPNRPRLFNPYRTAHCGNSSEEAFRNGCVIDLIPGAWVHPSCYDQELEKEFLEAGDWKWYADPEGKNELSQEFMRRTPPSPVYVSLAYHDAHCAFTWRKLHRAATRGTPIDSHIGSYVHTKHCSGALSKSRYAPRYPEYVAPARFYEIFTHCDLLENLKGEKRHAGHGHEEHNGTHGGGY</sequence>